<dbReference type="SUPFAM" id="SSF47384">
    <property type="entry name" value="Homodimeric domain of signal transducing histidine kinase"/>
    <property type="match status" value="1"/>
</dbReference>
<dbReference type="InterPro" id="IPR004358">
    <property type="entry name" value="Sig_transdc_His_kin-like_C"/>
</dbReference>
<dbReference type="EC" id="2.7.13.3" evidence="2"/>
<dbReference type="PROSITE" id="PS50109">
    <property type="entry name" value="HIS_KIN"/>
    <property type="match status" value="1"/>
</dbReference>
<protein>
    <recommendedName>
        <fullName evidence="2">histidine kinase</fullName>
        <ecNumber evidence="2">2.7.13.3</ecNumber>
    </recommendedName>
</protein>
<feature type="domain" description="Histidine kinase" evidence="4">
    <location>
        <begin position="316"/>
        <end position="531"/>
    </location>
</feature>
<dbReference type="Proteomes" id="UP000295351">
    <property type="component" value="Unassembled WGS sequence"/>
</dbReference>
<dbReference type="SUPFAM" id="SSF55874">
    <property type="entry name" value="ATPase domain of HSP90 chaperone/DNA topoisomerase II/histidine kinase"/>
    <property type="match status" value="1"/>
</dbReference>
<organism evidence="5 6">
    <name type="scientific">Shinella granuli</name>
    <dbReference type="NCBI Taxonomy" id="323621"/>
    <lineage>
        <taxon>Bacteria</taxon>
        <taxon>Pseudomonadati</taxon>
        <taxon>Pseudomonadota</taxon>
        <taxon>Alphaproteobacteria</taxon>
        <taxon>Hyphomicrobiales</taxon>
        <taxon>Rhizobiaceae</taxon>
        <taxon>Shinella</taxon>
    </lineage>
</organism>
<keyword evidence="5" id="KW-0808">Transferase</keyword>
<dbReference type="PANTHER" id="PTHR43065">
    <property type="entry name" value="SENSOR HISTIDINE KINASE"/>
    <property type="match status" value="1"/>
</dbReference>
<dbReference type="InterPro" id="IPR005467">
    <property type="entry name" value="His_kinase_dom"/>
</dbReference>
<keyword evidence="3" id="KW-0812">Transmembrane</keyword>
<dbReference type="AlphaFoldDB" id="A0A4R2D3T2"/>
<comment type="caution">
    <text evidence="5">The sequence shown here is derived from an EMBL/GenBank/DDBJ whole genome shotgun (WGS) entry which is preliminary data.</text>
</comment>
<keyword evidence="3" id="KW-1133">Transmembrane helix</keyword>
<dbReference type="PRINTS" id="PR00344">
    <property type="entry name" value="BCTRLSENSOR"/>
</dbReference>
<keyword evidence="6" id="KW-1185">Reference proteome</keyword>
<keyword evidence="3" id="KW-0472">Membrane</keyword>
<proteinExistence type="predicted"/>
<evidence type="ECO:0000256" key="2">
    <source>
        <dbReference type="ARBA" id="ARBA00012438"/>
    </source>
</evidence>
<evidence type="ECO:0000256" key="3">
    <source>
        <dbReference type="SAM" id="Phobius"/>
    </source>
</evidence>
<comment type="catalytic activity">
    <reaction evidence="1">
        <text>ATP + protein L-histidine = ADP + protein N-phospho-L-histidine.</text>
        <dbReference type="EC" id="2.7.13.3"/>
    </reaction>
</comment>
<dbReference type="EMBL" id="SLVX01000001">
    <property type="protein sequence ID" value="TCN48511.1"/>
    <property type="molecule type" value="Genomic_DNA"/>
</dbReference>
<dbReference type="GO" id="GO:0000155">
    <property type="term" value="F:phosphorelay sensor kinase activity"/>
    <property type="evidence" value="ECO:0007669"/>
    <property type="project" value="InterPro"/>
</dbReference>
<name>A0A4R2D3T2_SHIGR</name>
<dbReference type="Gene3D" id="3.30.565.10">
    <property type="entry name" value="Histidine kinase-like ATPase, C-terminal domain"/>
    <property type="match status" value="1"/>
</dbReference>
<dbReference type="InterPro" id="IPR003594">
    <property type="entry name" value="HATPase_dom"/>
</dbReference>
<dbReference type="InterPro" id="IPR036097">
    <property type="entry name" value="HisK_dim/P_sf"/>
</dbReference>
<feature type="transmembrane region" description="Helical" evidence="3">
    <location>
        <begin position="245"/>
        <end position="268"/>
    </location>
</feature>
<sequence>MVLPIPDAASSRMRARPTFLRSSAALAGGWLLLVAAFGLYSAESHRQALELDVSESGRALQRAVSQRVAQHDAHLTSLSALGLAQAQPSEDFDLVAKSILRFYPRIVAIDLIRLAPGEGASVVSSATSADGATASPEEVSKAVAALTAGKAAYGADARPGHYRLMKRMNDTMAVSLDIDGAKLVEDEELPRWALLRLATGEGTLLEMGAAAPADTGFLARTIRFEAPIASATQPLRLSLQRHVTLAALLPPLPLALFAAISLAGLVLVRSLLRHRQEAALAREAAEAAARREALRQHETKLAHALRINSMGEMASGIAHELTQPLTALLSQSQAGRRLAAAAGLTDTPVDGVLAANVLQAKRAADILVRLRAYVGRSAPEAGVHDLSRHVADIVALSRIDLDRRGIALDVDLPEGPAPARIDPVEIEQVIHNLIRNAADAVSETGRADGRVRVALTPDAAGHAIRVFDNGTGIAPDILPRLFEPFFSGKPDGMGLGLSLCESIVERFDGSISAENAAAGGAVFTVRLPAADGIEEREEAAE</sequence>
<dbReference type="Pfam" id="PF02518">
    <property type="entry name" value="HATPase_c"/>
    <property type="match status" value="1"/>
</dbReference>
<evidence type="ECO:0000313" key="6">
    <source>
        <dbReference type="Proteomes" id="UP000295351"/>
    </source>
</evidence>
<dbReference type="Gene3D" id="1.10.287.130">
    <property type="match status" value="1"/>
</dbReference>
<gene>
    <name evidence="5" type="ORF">EV665_101246</name>
</gene>
<dbReference type="SMART" id="SM00387">
    <property type="entry name" value="HATPase_c"/>
    <property type="match status" value="1"/>
</dbReference>
<keyword evidence="5" id="KW-0418">Kinase</keyword>
<evidence type="ECO:0000256" key="1">
    <source>
        <dbReference type="ARBA" id="ARBA00000085"/>
    </source>
</evidence>
<dbReference type="PANTHER" id="PTHR43065:SF42">
    <property type="entry name" value="TWO-COMPONENT SENSOR PPRA"/>
    <property type="match status" value="1"/>
</dbReference>
<evidence type="ECO:0000259" key="4">
    <source>
        <dbReference type="PROSITE" id="PS50109"/>
    </source>
</evidence>
<accession>A0A4R2D3T2</accession>
<evidence type="ECO:0000313" key="5">
    <source>
        <dbReference type="EMBL" id="TCN48511.1"/>
    </source>
</evidence>
<reference evidence="5 6" key="1">
    <citation type="submission" date="2019-03" db="EMBL/GenBank/DDBJ databases">
        <title>Genomic Encyclopedia of Type Strains, Phase IV (KMG-IV): sequencing the most valuable type-strain genomes for metagenomic binning, comparative biology and taxonomic classification.</title>
        <authorList>
            <person name="Goeker M."/>
        </authorList>
    </citation>
    <scope>NUCLEOTIDE SEQUENCE [LARGE SCALE GENOMIC DNA]</scope>
    <source>
        <strain evidence="5 6">DSM 18401</strain>
    </source>
</reference>
<dbReference type="InterPro" id="IPR036890">
    <property type="entry name" value="HATPase_C_sf"/>
</dbReference>